<dbReference type="Proteomes" id="UP000694414">
    <property type="component" value="Unplaced"/>
</dbReference>
<name>A0A8C9B6V4_PROSS</name>
<evidence type="ECO:0000313" key="2">
    <source>
        <dbReference type="Proteomes" id="UP000694414"/>
    </source>
</evidence>
<protein>
    <submittedName>
        <fullName evidence="1">Uncharacterized protein</fullName>
    </submittedName>
</protein>
<dbReference type="AlphaFoldDB" id="A0A8C9B6V4"/>
<accession>A0A8C9B6V4</accession>
<evidence type="ECO:0000313" key="1">
    <source>
        <dbReference type="Ensembl" id="ENSPSMP00000037429.1"/>
    </source>
</evidence>
<keyword evidence="2" id="KW-1185">Reference proteome</keyword>
<proteinExistence type="predicted"/>
<dbReference type="Ensembl" id="ENSPSMT00000043115.1">
    <property type="protein sequence ID" value="ENSPSMP00000037429.1"/>
    <property type="gene ID" value="ENSPSMG00000025727.1"/>
</dbReference>
<reference evidence="1" key="1">
    <citation type="submission" date="2025-08" db="UniProtKB">
        <authorList>
            <consortium name="Ensembl"/>
        </authorList>
    </citation>
    <scope>IDENTIFICATION</scope>
</reference>
<reference evidence="1" key="2">
    <citation type="submission" date="2025-09" db="UniProtKB">
        <authorList>
            <consortium name="Ensembl"/>
        </authorList>
    </citation>
    <scope>IDENTIFICATION</scope>
</reference>
<sequence>MPRRLREWLPGQQTLPYPPLALMCLNGILNPCPPALSVAAGQAKIEAGEAFSAGLPRAHLFPPSFQIMLRPAIIFPGILAQFMNFLKDLGSLSASALE</sequence>
<organism evidence="1 2">
    <name type="scientific">Prolemur simus</name>
    <name type="common">Greater bamboo lemur</name>
    <name type="synonym">Hapalemur simus</name>
    <dbReference type="NCBI Taxonomy" id="1328070"/>
    <lineage>
        <taxon>Eukaryota</taxon>
        <taxon>Metazoa</taxon>
        <taxon>Chordata</taxon>
        <taxon>Craniata</taxon>
        <taxon>Vertebrata</taxon>
        <taxon>Euteleostomi</taxon>
        <taxon>Mammalia</taxon>
        <taxon>Eutheria</taxon>
        <taxon>Euarchontoglires</taxon>
        <taxon>Primates</taxon>
        <taxon>Strepsirrhini</taxon>
        <taxon>Lemuriformes</taxon>
        <taxon>Lemuridae</taxon>
        <taxon>Prolemur</taxon>
    </lineage>
</organism>